<evidence type="ECO:0000313" key="18">
    <source>
        <dbReference type="RefSeq" id="XP_028031863.1"/>
    </source>
</evidence>
<dbReference type="InterPro" id="IPR003545">
    <property type="entry name" value="Telomerase_RT"/>
</dbReference>
<dbReference type="CDD" id="cd01648">
    <property type="entry name" value="TERT"/>
    <property type="match status" value="1"/>
</dbReference>
<evidence type="ECO:0000256" key="15">
    <source>
        <dbReference type="SAM" id="Phobius"/>
    </source>
</evidence>
<organism evidence="17 18">
    <name type="scientific">Bombyx mandarina</name>
    <name type="common">Wild silk moth</name>
    <name type="synonym">Wild silkworm</name>
    <dbReference type="NCBI Taxonomy" id="7092"/>
    <lineage>
        <taxon>Eukaryota</taxon>
        <taxon>Metazoa</taxon>
        <taxon>Ecdysozoa</taxon>
        <taxon>Arthropoda</taxon>
        <taxon>Hexapoda</taxon>
        <taxon>Insecta</taxon>
        <taxon>Pterygota</taxon>
        <taxon>Neoptera</taxon>
        <taxon>Endopterygota</taxon>
        <taxon>Lepidoptera</taxon>
        <taxon>Glossata</taxon>
        <taxon>Ditrysia</taxon>
        <taxon>Bombycoidea</taxon>
        <taxon>Bombycidae</taxon>
        <taxon>Bombycinae</taxon>
        <taxon>Bombyx</taxon>
    </lineage>
</organism>
<evidence type="ECO:0000256" key="12">
    <source>
        <dbReference type="ARBA" id="ARBA00032044"/>
    </source>
</evidence>
<keyword evidence="9 14" id="KW-0779">Telomere</keyword>
<dbReference type="Gene3D" id="1.10.132.70">
    <property type="match status" value="1"/>
</dbReference>
<gene>
    <name evidence="18" type="primary">LOC114244302</name>
</gene>
<dbReference type="Gene3D" id="3.10.10.20">
    <property type="match status" value="1"/>
</dbReference>
<evidence type="ECO:0000256" key="7">
    <source>
        <dbReference type="ARBA" id="ARBA00022723"/>
    </source>
</evidence>
<keyword evidence="7 14" id="KW-0479">Metal-binding</keyword>
<evidence type="ECO:0000259" key="16">
    <source>
        <dbReference type="PROSITE" id="PS50878"/>
    </source>
</evidence>
<dbReference type="GO" id="GO:0000781">
    <property type="term" value="C:chromosome, telomeric region"/>
    <property type="evidence" value="ECO:0007669"/>
    <property type="project" value="UniProtKB-SubCell"/>
</dbReference>
<evidence type="ECO:0000256" key="10">
    <source>
        <dbReference type="ARBA" id="ARBA00022918"/>
    </source>
</evidence>
<dbReference type="KEGG" id="bman:114244302"/>
<dbReference type="GO" id="GO:0046872">
    <property type="term" value="F:metal ion binding"/>
    <property type="evidence" value="ECO:0007669"/>
    <property type="project" value="UniProtKB-KW"/>
</dbReference>
<evidence type="ECO:0000256" key="8">
    <source>
        <dbReference type="ARBA" id="ARBA00022842"/>
    </source>
</evidence>
<evidence type="ECO:0000256" key="13">
    <source>
        <dbReference type="ARBA" id="ARBA00048173"/>
    </source>
</evidence>
<dbReference type="InterPro" id="IPR021891">
    <property type="entry name" value="Telomerase_RBD"/>
</dbReference>
<keyword evidence="4 14" id="KW-0158">Chromosome</keyword>
<dbReference type="Pfam" id="PF12009">
    <property type="entry name" value="Telomerase_RBD"/>
    <property type="match status" value="1"/>
</dbReference>
<keyword evidence="17" id="KW-1185">Reference proteome</keyword>
<dbReference type="GeneID" id="114244302"/>
<evidence type="ECO:0000256" key="9">
    <source>
        <dbReference type="ARBA" id="ARBA00022895"/>
    </source>
</evidence>
<name>A0A6J2JRE5_BOMMA</name>
<comment type="similarity">
    <text evidence="1 14">Belongs to the reverse transcriptase family. Telomerase subfamily.</text>
</comment>
<comment type="catalytic activity">
    <reaction evidence="13 14">
        <text>DNA(n) + a 2'-deoxyribonucleoside 5'-triphosphate = DNA(n+1) + diphosphate</text>
        <dbReference type="Rhea" id="RHEA:22508"/>
        <dbReference type="Rhea" id="RHEA-COMP:17339"/>
        <dbReference type="Rhea" id="RHEA-COMP:17340"/>
        <dbReference type="ChEBI" id="CHEBI:33019"/>
        <dbReference type="ChEBI" id="CHEBI:61560"/>
        <dbReference type="ChEBI" id="CHEBI:173112"/>
        <dbReference type="EC" id="2.7.7.49"/>
    </reaction>
</comment>
<dbReference type="GO" id="GO:0042162">
    <property type="term" value="F:telomeric DNA binding"/>
    <property type="evidence" value="ECO:0007669"/>
    <property type="project" value="TreeGrafter"/>
</dbReference>
<feature type="transmembrane region" description="Helical" evidence="15">
    <location>
        <begin position="163"/>
        <end position="182"/>
    </location>
</feature>
<sequence length="703" mass="83793">MNTPICFSKYFVDKHNLRSFDNVLKSKVFNYDDSTFCLYLLKSETSICSLTKELIKIFSLMKSNLKNKCKEDFTQYFNQLTQKVGLEEVDKEFIFKCSYQALCDIVPFNFFGNYENKKLFRCMVHDIIFSMKMQHLLPEKYLKTWDFDILPWRNISYTILHKILLWLLTAILPSIICLTFYVTTCKLDSDENKLIYFWKSQWQSFCDKKISKMLFSNVMEKFEPYCLGKKIKRNLPIAKRLDLKKLIKEVPKLHLVLKANYDCRPIVKYRNDELNKRQKYRIKEKLQLLKLLTGNQQHKIETAYPKLHSKWLELNKPKLYFIKTDLSDAFGSINTDKMMKILHENYLNYHKTESNMVLKKRVSEQFRNLVAELRKPLLVRFGSTIFRWKEGLVQGYKYSPALSELYYSYMDKIYLTEHLKVDNWKIKMFFRVVDDYLYITDCFDDAKAFLSKITNYRNVNYSKTAVNFQHPSIRYSEDITFIGYSYNTVTLEVSRVNSIFYGQICYKIKFTNAIENISNFIENRIGQSGVQISSHLFNLQYNSEELIWKHVFTTFCFSGNKFCTILAIACCEKDMKNYLPLYKKRVTVRITNAILENLMMAKPKLIEFVYCINHFRYLSWLALYYNAQKTWKCSNLIPLIKVELVKANCLFGKWREHARFISSNGDVQNTAIKEICRRSDLRAIVKKMDRLPYGFEVFNKKKF</sequence>
<keyword evidence="6 14" id="KW-0548">Nucleotidyltransferase</keyword>
<dbReference type="OrthoDB" id="289721at2759"/>
<keyword evidence="8 14" id="KW-0460">Magnesium</keyword>
<keyword evidence="5 14" id="KW-0808">Transferase</keyword>
<feature type="domain" description="Reverse transcriptase" evidence="16">
    <location>
        <begin position="237"/>
        <end position="486"/>
    </location>
</feature>
<keyword evidence="15" id="KW-1133">Transmembrane helix</keyword>
<dbReference type="PROSITE" id="PS50878">
    <property type="entry name" value="RT_POL"/>
    <property type="match status" value="1"/>
</dbReference>
<keyword evidence="10 14" id="KW-0695">RNA-directed DNA polymerase</keyword>
<dbReference type="GO" id="GO:0070034">
    <property type="term" value="F:telomerase RNA binding"/>
    <property type="evidence" value="ECO:0007669"/>
    <property type="project" value="TreeGrafter"/>
</dbReference>
<evidence type="ECO:0000256" key="5">
    <source>
        <dbReference type="ARBA" id="ARBA00022679"/>
    </source>
</evidence>
<dbReference type="GO" id="GO:0000333">
    <property type="term" value="C:telomerase catalytic core complex"/>
    <property type="evidence" value="ECO:0007669"/>
    <property type="project" value="TreeGrafter"/>
</dbReference>
<dbReference type="Gene3D" id="1.10.10.2210">
    <property type="match status" value="1"/>
</dbReference>
<dbReference type="AlphaFoldDB" id="A0A6J2JRE5"/>
<evidence type="ECO:0000256" key="2">
    <source>
        <dbReference type="ARBA" id="ARBA00012493"/>
    </source>
</evidence>
<keyword evidence="11 14" id="KW-0539">Nucleus</keyword>
<evidence type="ECO:0000313" key="17">
    <source>
        <dbReference type="Proteomes" id="UP000504629"/>
    </source>
</evidence>
<evidence type="ECO:0000256" key="1">
    <source>
        <dbReference type="ARBA" id="ARBA00008001"/>
    </source>
</evidence>
<reference evidence="18" key="1">
    <citation type="submission" date="2025-08" db="UniProtKB">
        <authorList>
            <consortium name="RefSeq"/>
        </authorList>
    </citation>
    <scope>IDENTIFICATION</scope>
    <source>
        <tissue evidence="18">Silk gland</tissue>
    </source>
</reference>
<accession>A0A6J2JRE5</accession>
<dbReference type="GO" id="GO:0003720">
    <property type="term" value="F:telomerase activity"/>
    <property type="evidence" value="ECO:0007669"/>
    <property type="project" value="InterPro"/>
</dbReference>
<dbReference type="EC" id="2.7.7.49" evidence="2 14"/>
<keyword evidence="15" id="KW-0812">Transmembrane</keyword>
<dbReference type="Gene3D" id="3.30.70.2630">
    <property type="match status" value="1"/>
</dbReference>
<dbReference type="CTD" id="7015"/>
<evidence type="ECO:0000256" key="4">
    <source>
        <dbReference type="ARBA" id="ARBA00022454"/>
    </source>
</evidence>
<dbReference type="GO" id="GO:0007004">
    <property type="term" value="P:telomere maintenance via telomerase"/>
    <property type="evidence" value="ECO:0007669"/>
    <property type="project" value="TreeGrafter"/>
</dbReference>
<evidence type="ECO:0000256" key="14">
    <source>
        <dbReference type="RuleBase" id="RU365061"/>
    </source>
</evidence>
<dbReference type="InterPro" id="IPR000477">
    <property type="entry name" value="RT_dom"/>
</dbReference>
<dbReference type="InterPro" id="IPR043502">
    <property type="entry name" value="DNA/RNA_pol_sf"/>
</dbReference>
<protein>
    <recommendedName>
        <fullName evidence="3 14">Telomerase reverse transcriptase</fullName>
        <ecNumber evidence="2 14">2.7.7.49</ecNumber>
    </recommendedName>
    <alternativeName>
        <fullName evidence="12 14">Telomerase catalytic subunit</fullName>
    </alternativeName>
</protein>
<evidence type="ECO:0000256" key="3">
    <source>
        <dbReference type="ARBA" id="ARBA00016182"/>
    </source>
</evidence>
<dbReference type="SUPFAM" id="SSF56672">
    <property type="entry name" value="DNA/RNA polymerases"/>
    <property type="match status" value="1"/>
</dbReference>
<evidence type="ECO:0000256" key="11">
    <source>
        <dbReference type="ARBA" id="ARBA00023242"/>
    </source>
</evidence>
<dbReference type="Proteomes" id="UP000504629">
    <property type="component" value="Unplaced"/>
</dbReference>
<comment type="subcellular location">
    <subcellularLocation>
        <location evidence="14">Nucleus</location>
    </subcellularLocation>
    <subcellularLocation>
        <location evidence="14">Chromosome</location>
        <location evidence="14">Telomere</location>
    </subcellularLocation>
</comment>
<dbReference type="PANTHER" id="PTHR12066">
    <property type="entry name" value="TELOMERASE REVERSE TRANSCRIPTASE"/>
    <property type="match status" value="1"/>
</dbReference>
<comment type="function">
    <text evidence="14">Telomerase is a ribonucleoprotein enzyme essential for the replication of chromosome termini in most eukaryotes. It elongates telomeres. It is a reverse transcriptase that adds simple sequence repeats to chromosome ends by copying a template sequence within the RNA component of the enzyme.</text>
</comment>
<dbReference type="PANTHER" id="PTHR12066:SF0">
    <property type="entry name" value="TELOMERASE REVERSE TRANSCRIPTASE"/>
    <property type="match status" value="1"/>
</dbReference>
<keyword evidence="15" id="KW-0472">Membrane</keyword>
<evidence type="ECO:0000256" key="6">
    <source>
        <dbReference type="ARBA" id="ARBA00022695"/>
    </source>
</evidence>
<proteinExistence type="inferred from homology"/>
<dbReference type="RefSeq" id="XP_028031863.1">
    <property type="nucleotide sequence ID" value="XM_028176062.1"/>
</dbReference>